<gene>
    <name evidence="2" type="ORF">PACLA_8A033492</name>
</gene>
<protein>
    <submittedName>
        <fullName evidence="2">Uncharacterized protein</fullName>
    </submittedName>
</protein>
<comment type="caution">
    <text evidence="2">The sequence shown here is derived from an EMBL/GenBank/DDBJ whole genome shotgun (WGS) entry which is preliminary data.</text>
</comment>
<reference evidence="2" key="1">
    <citation type="submission" date="2020-04" db="EMBL/GenBank/DDBJ databases">
        <authorList>
            <person name="Alioto T."/>
            <person name="Alioto T."/>
            <person name="Gomez Garrido J."/>
        </authorList>
    </citation>
    <scope>NUCLEOTIDE SEQUENCE</scope>
    <source>
        <strain evidence="2">A484AB</strain>
    </source>
</reference>
<dbReference type="EMBL" id="CACRXK020020290">
    <property type="protein sequence ID" value="CAB4034639.1"/>
    <property type="molecule type" value="Genomic_DNA"/>
</dbReference>
<feature type="compositionally biased region" description="Basic and acidic residues" evidence="1">
    <location>
        <begin position="19"/>
        <end position="40"/>
    </location>
</feature>
<accession>A0A7D9LKB7</accession>
<feature type="region of interest" description="Disordered" evidence="1">
    <location>
        <begin position="1"/>
        <end position="41"/>
    </location>
</feature>
<proteinExistence type="predicted"/>
<organism evidence="2 3">
    <name type="scientific">Paramuricea clavata</name>
    <name type="common">Red gorgonian</name>
    <name type="synonym">Violescent sea-whip</name>
    <dbReference type="NCBI Taxonomy" id="317549"/>
    <lineage>
        <taxon>Eukaryota</taxon>
        <taxon>Metazoa</taxon>
        <taxon>Cnidaria</taxon>
        <taxon>Anthozoa</taxon>
        <taxon>Octocorallia</taxon>
        <taxon>Malacalcyonacea</taxon>
        <taxon>Plexauridae</taxon>
        <taxon>Paramuricea</taxon>
    </lineage>
</organism>
<evidence type="ECO:0000313" key="2">
    <source>
        <dbReference type="EMBL" id="CAB4034639.1"/>
    </source>
</evidence>
<sequence>MKIEKPNSNKTAKAVNKQQESDQPRDQNKTELDQNLDRYQQRFTGIGKAMRNGEEISTDNCTNERHAQKPQRVTYQLTEPLKQRLAEFEENDIIESVPEHEAITWCSLLVVQPKPKNPEAIRACLDLRLVAHLPTASPNNRRFHLRVQGMQSFQ</sequence>
<name>A0A7D9LKB7_PARCT</name>
<dbReference type="AlphaFoldDB" id="A0A7D9LKB7"/>
<keyword evidence="3" id="KW-1185">Reference proteome</keyword>
<evidence type="ECO:0000313" key="3">
    <source>
        <dbReference type="Proteomes" id="UP001152795"/>
    </source>
</evidence>
<evidence type="ECO:0000256" key="1">
    <source>
        <dbReference type="SAM" id="MobiDB-lite"/>
    </source>
</evidence>
<dbReference type="Proteomes" id="UP001152795">
    <property type="component" value="Unassembled WGS sequence"/>
</dbReference>